<evidence type="ECO:0000313" key="2">
    <source>
        <dbReference type="Proteomes" id="UP001432027"/>
    </source>
</evidence>
<dbReference type="AlphaFoldDB" id="A0AAV5U4Y3"/>
<reference evidence="1" key="1">
    <citation type="submission" date="2023-10" db="EMBL/GenBank/DDBJ databases">
        <title>Genome assembly of Pristionchus species.</title>
        <authorList>
            <person name="Yoshida K."/>
            <person name="Sommer R.J."/>
        </authorList>
    </citation>
    <scope>NUCLEOTIDE SEQUENCE</scope>
    <source>
        <strain evidence="1">RS0144</strain>
    </source>
</reference>
<sequence length="142" mass="16238">LISPFMCEKFAEELVRAGIQEVTFSYSSKSGRAQEKKEVEDRSGRSWSIELLLAFFGAGIECVNTSETRSINREQLDDLIDKLAAEKSLKLEMNLSFPNLERINGRYYGEDDDNHGRFIHVARTSFLGPDHVIIEYNRDQGM</sequence>
<comment type="caution">
    <text evidence="1">The sequence shown here is derived from an EMBL/GenBank/DDBJ whole genome shotgun (WGS) entry which is preliminary data.</text>
</comment>
<organism evidence="1 2">
    <name type="scientific">Pristionchus entomophagus</name>
    <dbReference type="NCBI Taxonomy" id="358040"/>
    <lineage>
        <taxon>Eukaryota</taxon>
        <taxon>Metazoa</taxon>
        <taxon>Ecdysozoa</taxon>
        <taxon>Nematoda</taxon>
        <taxon>Chromadorea</taxon>
        <taxon>Rhabditida</taxon>
        <taxon>Rhabditina</taxon>
        <taxon>Diplogasteromorpha</taxon>
        <taxon>Diplogasteroidea</taxon>
        <taxon>Neodiplogasteridae</taxon>
        <taxon>Pristionchus</taxon>
    </lineage>
</organism>
<accession>A0AAV5U4Y3</accession>
<name>A0AAV5U4Y3_9BILA</name>
<proteinExistence type="predicted"/>
<feature type="non-terminal residue" evidence="1">
    <location>
        <position position="1"/>
    </location>
</feature>
<gene>
    <name evidence="1" type="ORF">PENTCL1PPCAC_23338</name>
</gene>
<protein>
    <submittedName>
        <fullName evidence="1">Uncharacterized protein</fullName>
    </submittedName>
</protein>
<dbReference type="EMBL" id="BTSX01000005">
    <property type="protein sequence ID" value="GMT01164.1"/>
    <property type="molecule type" value="Genomic_DNA"/>
</dbReference>
<keyword evidence="2" id="KW-1185">Reference proteome</keyword>
<dbReference type="Proteomes" id="UP001432027">
    <property type="component" value="Unassembled WGS sequence"/>
</dbReference>
<evidence type="ECO:0000313" key="1">
    <source>
        <dbReference type="EMBL" id="GMT01164.1"/>
    </source>
</evidence>